<dbReference type="EMBL" id="DXET01000177">
    <property type="protein sequence ID" value="HIX81914.1"/>
    <property type="molecule type" value="Genomic_DNA"/>
</dbReference>
<dbReference type="Proteomes" id="UP000886724">
    <property type="component" value="Unassembled WGS sequence"/>
</dbReference>
<reference evidence="1" key="2">
    <citation type="submission" date="2021-04" db="EMBL/GenBank/DDBJ databases">
        <authorList>
            <person name="Gilroy R."/>
        </authorList>
    </citation>
    <scope>NUCLEOTIDE SEQUENCE</scope>
    <source>
        <strain evidence="1">ChiGjej1B1-14440</strain>
    </source>
</reference>
<name>A0A9D2BNN9_9FIRM</name>
<protein>
    <submittedName>
        <fullName evidence="1">Nucleotidyltransferase family protein</fullName>
    </submittedName>
</protein>
<evidence type="ECO:0000313" key="2">
    <source>
        <dbReference type="Proteomes" id="UP000886724"/>
    </source>
</evidence>
<gene>
    <name evidence="1" type="ORF">H9980_08100</name>
</gene>
<dbReference type="Pfam" id="PF14907">
    <property type="entry name" value="NTP_transf_5"/>
    <property type="match status" value="1"/>
</dbReference>
<organism evidence="1 2">
    <name type="scientific">Candidatus Erysipelatoclostridium merdavium</name>
    <dbReference type="NCBI Taxonomy" id="2838566"/>
    <lineage>
        <taxon>Bacteria</taxon>
        <taxon>Bacillati</taxon>
        <taxon>Bacillota</taxon>
        <taxon>Erysipelotrichia</taxon>
        <taxon>Erysipelotrichales</taxon>
        <taxon>Erysipelotrichales incertae sedis</taxon>
    </lineage>
</organism>
<dbReference type="InterPro" id="IPR039498">
    <property type="entry name" value="NTP_transf_5"/>
</dbReference>
<evidence type="ECO:0000313" key="1">
    <source>
        <dbReference type="EMBL" id="HIX81914.1"/>
    </source>
</evidence>
<comment type="caution">
    <text evidence="1">The sequence shown here is derived from an EMBL/GenBank/DDBJ whole genome shotgun (WGS) entry which is preliminary data.</text>
</comment>
<dbReference type="AlphaFoldDB" id="A0A9D2BNN9"/>
<proteinExistence type="predicted"/>
<accession>A0A9D2BNN9</accession>
<sequence>MKNINQVFLNLLCAYFQNQTVVDIPTDLGALYDLAFKHNLVPIIYEVLRKNNDFNPSSNKFMETAINQIVMQQQRTEQFLNIYQKLLAANLKPLVIKGLVCRQLYPQSDYRCSSDEDIWVKPEDFNNCFQVLTNNNFRCTNKQLITDDFLNTVQTINFTNNILTIEVHINPFGTSDKLHKQMNSYFKDAFDTSVSIKVENQLIYTLEPTKHYLFLIIHLYKHFISAGVGIRQVLDILIFYQHYQKDIDINQIKTILKSLHINNLYDAIMQIGKKYLSFNLIPNNQVINNIDELTDNLIENGCFGTNDVNHVYSSLYTTVSSRNQDTALIKNIFTMLFPPVKQLSIRYPKLKEKPSLYPWFALKRICNFSKKIITGKLNPFKAFSLGKKRTKILKDMDVFK</sequence>
<reference evidence="1" key="1">
    <citation type="journal article" date="2021" name="PeerJ">
        <title>Extensive microbial diversity within the chicken gut microbiome revealed by metagenomics and culture.</title>
        <authorList>
            <person name="Gilroy R."/>
            <person name="Ravi A."/>
            <person name="Getino M."/>
            <person name="Pursley I."/>
            <person name="Horton D.L."/>
            <person name="Alikhan N.F."/>
            <person name="Baker D."/>
            <person name="Gharbi K."/>
            <person name="Hall N."/>
            <person name="Watson M."/>
            <person name="Adriaenssens E.M."/>
            <person name="Foster-Nyarko E."/>
            <person name="Jarju S."/>
            <person name="Secka A."/>
            <person name="Antonio M."/>
            <person name="Oren A."/>
            <person name="Chaudhuri R.R."/>
            <person name="La Ragione R."/>
            <person name="Hildebrand F."/>
            <person name="Pallen M.J."/>
        </authorList>
    </citation>
    <scope>NUCLEOTIDE SEQUENCE</scope>
    <source>
        <strain evidence="1">ChiGjej1B1-14440</strain>
    </source>
</reference>